<name>A0A918PVR1_9BACT</name>
<dbReference type="Proteomes" id="UP000619457">
    <property type="component" value="Unassembled WGS sequence"/>
</dbReference>
<protein>
    <recommendedName>
        <fullName evidence="3">HEPN AbiU2-like domain-containing protein</fullName>
    </recommendedName>
</protein>
<organism evidence="1 2">
    <name type="scientific">Echinicola pacifica</name>
    <dbReference type="NCBI Taxonomy" id="346377"/>
    <lineage>
        <taxon>Bacteria</taxon>
        <taxon>Pseudomonadati</taxon>
        <taxon>Bacteroidota</taxon>
        <taxon>Cytophagia</taxon>
        <taxon>Cytophagales</taxon>
        <taxon>Cyclobacteriaceae</taxon>
        <taxon>Echinicola</taxon>
    </lineage>
</organism>
<keyword evidence="2" id="KW-1185">Reference proteome</keyword>
<dbReference type="EMBL" id="BMWX01000002">
    <property type="protein sequence ID" value="GGZ23519.1"/>
    <property type="molecule type" value="Genomic_DNA"/>
</dbReference>
<evidence type="ECO:0000313" key="2">
    <source>
        <dbReference type="Proteomes" id="UP000619457"/>
    </source>
</evidence>
<dbReference type="RefSeq" id="WP_018471863.1">
    <property type="nucleotide sequence ID" value="NZ_BMWX01000002.1"/>
</dbReference>
<sequence>MGEKIENFEYVQMSCKLFCTSLNELKLINKERPHEERELVSKPPFKFYRVSLMYMIVMELSKLMERDTKFKKGQKNNFLIEKNGWEGREKTNIASLEKLSRKVNDHLGSSFDLKHAQNMELIDEIRSTDFFKMIRKDRDQKFGHSDSINHDPLSIKSYDLDEINGGLQIKEAIKKILLNCTKAFGDYEFLFDHEDQRTNYFIEIHTRNKETLSRKVCK</sequence>
<proteinExistence type="predicted"/>
<reference evidence="1" key="2">
    <citation type="submission" date="2020-09" db="EMBL/GenBank/DDBJ databases">
        <authorList>
            <person name="Sun Q."/>
            <person name="Kim S."/>
        </authorList>
    </citation>
    <scope>NUCLEOTIDE SEQUENCE</scope>
    <source>
        <strain evidence="1">KCTC 12368</strain>
    </source>
</reference>
<comment type="caution">
    <text evidence="1">The sequence shown here is derived from an EMBL/GenBank/DDBJ whole genome shotgun (WGS) entry which is preliminary data.</text>
</comment>
<reference evidence="1" key="1">
    <citation type="journal article" date="2014" name="Int. J. Syst. Evol. Microbiol.">
        <title>Complete genome sequence of Corynebacterium casei LMG S-19264T (=DSM 44701T), isolated from a smear-ripened cheese.</title>
        <authorList>
            <consortium name="US DOE Joint Genome Institute (JGI-PGF)"/>
            <person name="Walter F."/>
            <person name="Albersmeier A."/>
            <person name="Kalinowski J."/>
            <person name="Ruckert C."/>
        </authorList>
    </citation>
    <scope>NUCLEOTIDE SEQUENCE</scope>
    <source>
        <strain evidence="1">KCTC 12368</strain>
    </source>
</reference>
<evidence type="ECO:0000313" key="1">
    <source>
        <dbReference type="EMBL" id="GGZ23519.1"/>
    </source>
</evidence>
<gene>
    <name evidence="1" type="ORF">GCM10007049_15620</name>
</gene>
<accession>A0A918PVR1</accession>
<dbReference type="AlphaFoldDB" id="A0A918PVR1"/>
<evidence type="ECO:0008006" key="3">
    <source>
        <dbReference type="Google" id="ProtNLM"/>
    </source>
</evidence>